<evidence type="ECO:0000313" key="1">
    <source>
        <dbReference type="EMBL" id="CCB62688.1"/>
    </source>
</evidence>
<protein>
    <submittedName>
        <fullName evidence="1">Uncharacterized protein</fullName>
    </submittedName>
</protein>
<dbReference type="Proteomes" id="UP000009183">
    <property type="component" value="Chromosome 18"/>
</dbReference>
<accession>F6I6X0</accession>
<dbReference type="EMBL" id="FN596759">
    <property type="protein sequence ID" value="CCB62688.1"/>
    <property type="molecule type" value="Genomic_DNA"/>
</dbReference>
<evidence type="ECO:0000313" key="2">
    <source>
        <dbReference type="Proteomes" id="UP000009183"/>
    </source>
</evidence>
<organism evidence="1 2">
    <name type="scientific">Vitis vinifera</name>
    <name type="common">Grape</name>
    <dbReference type="NCBI Taxonomy" id="29760"/>
    <lineage>
        <taxon>Eukaryota</taxon>
        <taxon>Viridiplantae</taxon>
        <taxon>Streptophyta</taxon>
        <taxon>Embryophyta</taxon>
        <taxon>Tracheophyta</taxon>
        <taxon>Spermatophyta</taxon>
        <taxon>Magnoliopsida</taxon>
        <taxon>eudicotyledons</taxon>
        <taxon>Gunneridae</taxon>
        <taxon>Pentapetalae</taxon>
        <taxon>rosids</taxon>
        <taxon>Vitales</taxon>
        <taxon>Vitaceae</taxon>
        <taxon>Viteae</taxon>
        <taxon>Vitis</taxon>
    </lineage>
</organism>
<keyword evidence="2" id="KW-1185">Reference proteome</keyword>
<gene>
    <name evidence="1" type="ordered locus">VIT_18s0122g00440</name>
</gene>
<sequence length="15" mass="1750">MCTRLVGLELSQWDV</sequence>
<name>F6I6X0_VITVI</name>
<dbReference type="HOGENOM" id="CLU_3434298_0_0_1"/>
<dbReference type="InParanoid" id="F6I6X0"/>
<reference evidence="2" key="1">
    <citation type="journal article" date="2007" name="Nature">
        <title>The grapevine genome sequence suggests ancestral hexaploidization in major angiosperm phyla.</title>
        <authorList>
            <consortium name="The French-Italian Public Consortium for Grapevine Genome Characterization."/>
            <person name="Jaillon O."/>
            <person name="Aury J.-M."/>
            <person name="Noel B."/>
            <person name="Policriti A."/>
            <person name="Clepet C."/>
            <person name="Casagrande A."/>
            <person name="Choisne N."/>
            <person name="Aubourg S."/>
            <person name="Vitulo N."/>
            <person name="Jubin C."/>
            <person name="Vezzi A."/>
            <person name="Legeai F."/>
            <person name="Hugueney P."/>
            <person name="Dasilva C."/>
            <person name="Horner D."/>
            <person name="Mica E."/>
            <person name="Jublot D."/>
            <person name="Poulain J."/>
            <person name="Bruyere C."/>
            <person name="Billault A."/>
            <person name="Segurens B."/>
            <person name="Gouyvenoux M."/>
            <person name="Ugarte E."/>
            <person name="Cattonaro F."/>
            <person name="Anthouard V."/>
            <person name="Vico V."/>
            <person name="Del Fabbro C."/>
            <person name="Alaux M."/>
            <person name="Di Gaspero G."/>
            <person name="Dumas V."/>
            <person name="Felice N."/>
            <person name="Paillard S."/>
            <person name="Juman I."/>
            <person name="Moroldo M."/>
            <person name="Scalabrin S."/>
            <person name="Canaguier A."/>
            <person name="Le Clainche I."/>
            <person name="Malacrida G."/>
            <person name="Durand E."/>
            <person name="Pesole G."/>
            <person name="Laucou V."/>
            <person name="Chatelet P."/>
            <person name="Merdinoglu D."/>
            <person name="Delledonne M."/>
            <person name="Pezzotti M."/>
            <person name="Lecharny A."/>
            <person name="Scarpelli C."/>
            <person name="Artiguenave F."/>
            <person name="Pe M.E."/>
            <person name="Valle G."/>
            <person name="Morgante M."/>
            <person name="Caboche M."/>
            <person name="Adam-Blondon A.-F."/>
            <person name="Weissenbach J."/>
            <person name="Quetier F."/>
            <person name="Wincker P."/>
        </authorList>
    </citation>
    <scope>NUCLEOTIDE SEQUENCE [LARGE SCALE GENOMIC DNA]</scope>
    <source>
        <strain evidence="2">cv. Pinot noir / PN40024</strain>
    </source>
</reference>
<proteinExistence type="predicted"/>